<dbReference type="InterPro" id="IPR001173">
    <property type="entry name" value="Glyco_trans_2-like"/>
</dbReference>
<protein>
    <submittedName>
        <fullName evidence="2">Glycosyltransferase</fullName>
    </submittedName>
</protein>
<dbReference type="Gene3D" id="3.90.550.10">
    <property type="entry name" value="Spore Coat Polysaccharide Biosynthesis Protein SpsA, Chain A"/>
    <property type="match status" value="1"/>
</dbReference>
<dbReference type="AlphaFoldDB" id="A0A6A8LET8"/>
<evidence type="ECO:0000259" key="1">
    <source>
        <dbReference type="Pfam" id="PF00535"/>
    </source>
</evidence>
<gene>
    <name evidence="2" type="ORF">GKC39_01975</name>
</gene>
<reference evidence="2" key="1">
    <citation type="submission" date="2019-11" db="EMBL/GenBank/DDBJ databases">
        <title>Draft Genome Sequence of Plant Growth-Promoting Rhizosphere-Associated Bacteria.</title>
        <authorList>
            <person name="Vasilyev I.Y."/>
            <person name="Radchenko V."/>
            <person name="Ilnitskaya E.V."/>
        </authorList>
    </citation>
    <scope>NUCLEOTIDE SEQUENCE</scope>
    <source>
        <strain evidence="2">VRA_517_n</strain>
    </source>
</reference>
<feature type="domain" description="Glycosyltransferase 2-like" evidence="1">
    <location>
        <begin position="15"/>
        <end position="182"/>
    </location>
</feature>
<dbReference type="CDD" id="cd04186">
    <property type="entry name" value="GT_2_like_c"/>
    <property type="match status" value="1"/>
</dbReference>
<proteinExistence type="predicted"/>
<keyword evidence="2" id="KW-0808">Transferase</keyword>
<dbReference type="Pfam" id="PF00535">
    <property type="entry name" value="Glycos_transf_2"/>
    <property type="match status" value="1"/>
</dbReference>
<dbReference type="PANTHER" id="PTHR43179:SF7">
    <property type="entry name" value="RHAMNOSYLTRANSFERASE WBBL"/>
    <property type="match status" value="1"/>
</dbReference>
<dbReference type="SUPFAM" id="SSF53448">
    <property type="entry name" value="Nucleotide-diphospho-sugar transferases"/>
    <property type="match status" value="1"/>
</dbReference>
<dbReference type="Gene3D" id="3.40.50.150">
    <property type="entry name" value="Vaccinia Virus protein VP39"/>
    <property type="match status" value="1"/>
</dbReference>
<accession>A0A6A8LET8</accession>
<dbReference type="SUPFAM" id="SSF53335">
    <property type="entry name" value="S-adenosyl-L-methionine-dependent methyltransferases"/>
    <property type="match status" value="1"/>
</dbReference>
<dbReference type="InterPro" id="IPR029044">
    <property type="entry name" value="Nucleotide-diphossugar_trans"/>
</dbReference>
<dbReference type="CDD" id="cd02440">
    <property type="entry name" value="AdoMet_MTases"/>
    <property type="match status" value="1"/>
</dbReference>
<dbReference type="GO" id="GO:0016740">
    <property type="term" value="F:transferase activity"/>
    <property type="evidence" value="ECO:0007669"/>
    <property type="project" value="UniProtKB-KW"/>
</dbReference>
<sequence length="470" mass="53544">MYKVTIKAGMPVKTSIIILTYNELELTKKCLASIERYTDKDKIELIIVDNGSSDGTREYISNLPDVKVILNEKNLGFAKGCNQGIEAAGGENLLFLNNDTMVTKNWLTSMLRVLYQSEKTGMVGPVSNYVSGAQMIHDAYQSLDELESFAEAYCAREKHQTKRVLRLVGFCLLVKKSVIEDIGPFDEQFGYGSFEDDDLCLRALQKGYSLHIALDAFVHHHGHATFTANQDININQLYSENRQRFTEKWGTDFTYFTHPRPEIAELVPREAKRILDVGCGAGATGLELQNRQPCELYGIELHPLAAQAAKGHYEAVLQEDVEKVKLPYPEGFFDCIIFADILEHLKDPWRVIETYSSYLSPAGSIVCSIPNISHAEALFPLLLGDWTYRDAGILDRTHLRFFTPQTVRTLFPEETFDVKKQSYTYVHVDERVQLFLQEITRMAQSMQFPVTQLPEQSRIYQILLRVEKTR</sequence>
<dbReference type="InterPro" id="IPR029063">
    <property type="entry name" value="SAM-dependent_MTases_sf"/>
</dbReference>
<dbReference type="EMBL" id="WKKV01000001">
    <property type="protein sequence ID" value="MSE00830.1"/>
    <property type="molecule type" value="Genomic_DNA"/>
</dbReference>
<dbReference type="Pfam" id="PF13489">
    <property type="entry name" value="Methyltransf_23"/>
    <property type="match status" value="1"/>
</dbReference>
<evidence type="ECO:0000313" key="2">
    <source>
        <dbReference type="EMBL" id="MSE00830.1"/>
    </source>
</evidence>
<dbReference type="RefSeq" id="WP_014305945.1">
    <property type="nucleotide sequence ID" value="NZ_CP010556.1"/>
</dbReference>
<organism evidence="2">
    <name type="scientific">Bacillus velezensis</name>
    <dbReference type="NCBI Taxonomy" id="492670"/>
    <lineage>
        <taxon>Bacteria</taxon>
        <taxon>Bacillati</taxon>
        <taxon>Bacillota</taxon>
        <taxon>Bacilli</taxon>
        <taxon>Bacillales</taxon>
        <taxon>Bacillaceae</taxon>
        <taxon>Bacillus</taxon>
        <taxon>Bacillus amyloliquefaciens group</taxon>
    </lineage>
</organism>
<comment type="caution">
    <text evidence="2">The sequence shown here is derived from an EMBL/GenBank/DDBJ whole genome shotgun (WGS) entry which is preliminary data.</text>
</comment>
<dbReference type="PANTHER" id="PTHR43179">
    <property type="entry name" value="RHAMNOSYLTRANSFERASE WBBL"/>
    <property type="match status" value="1"/>
</dbReference>
<name>A0A6A8LET8_BACVE</name>